<keyword evidence="2" id="KW-1185">Reference proteome</keyword>
<sequence>MKLTFKILGFEIASLDLDLDLGTPDAGQVASYVASKPVKKISQLWVKGMTR</sequence>
<accession>A0A649V8Y7</accession>
<dbReference type="InterPro" id="IPR055852">
    <property type="entry name" value="DUF7429"/>
</dbReference>
<name>A0A649V8Y7_9CAUD</name>
<evidence type="ECO:0000313" key="2">
    <source>
        <dbReference type="Proteomes" id="UP000423725"/>
    </source>
</evidence>
<organism evidence="1 2">
    <name type="scientific">Mycobacterium phage Yecey3</name>
    <dbReference type="NCBI Taxonomy" id="2656617"/>
    <lineage>
        <taxon>Viruses</taxon>
        <taxon>Duplodnaviria</taxon>
        <taxon>Heunggongvirae</taxon>
        <taxon>Uroviricota</taxon>
        <taxon>Caudoviricetes</taxon>
        <taxon>Yeceytrevirus</taxon>
        <taxon>Yeceytrevirus yecey3</taxon>
    </lineage>
</organism>
<dbReference type="Pfam" id="PF24206">
    <property type="entry name" value="DUF7429"/>
    <property type="match status" value="1"/>
</dbReference>
<protein>
    <submittedName>
        <fullName evidence="1">Uncharacterized protein</fullName>
    </submittedName>
</protein>
<gene>
    <name evidence="1" type="primary">67</name>
    <name evidence="1" type="ORF">SEA_YECEY3_67</name>
</gene>
<reference evidence="1 2" key="1">
    <citation type="submission" date="2019-10" db="EMBL/GenBank/DDBJ databases">
        <authorList>
            <person name="Curtis N."/>
            <person name="Kistler A.L."/>
            <person name="Garlena R.A."/>
            <person name="Russell D.A."/>
            <person name="Pope W.H."/>
            <person name="Jacobs-Sera D."/>
            <person name="Hatfull G.F."/>
        </authorList>
    </citation>
    <scope>NUCLEOTIDE SEQUENCE [LARGE SCALE GENOMIC DNA]</scope>
</reference>
<proteinExistence type="predicted"/>
<dbReference type="EMBL" id="MN585979">
    <property type="protein sequence ID" value="QGJ88818.1"/>
    <property type="molecule type" value="Genomic_DNA"/>
</dbReference>
<dbReference type="RefSeq" id="YP_010061492.1">
    <property type="nucleotide sequence ID" value="NC_054783.1"/>
</dbReference>
<dbReference type="KEGG" id="vg:64871109"/>
<dbReference type="Proteomes" id="UP000423725">
    <property type="component" value="Segment"/>
</dbReference>
<dbReference type="GeneID" id="64871109"/>
<evidence type="ECO:0000313" key="1">
    <source>
        <dbReference type="EMBL" id="QGJ88818.1"/>
    </source>
</evidence>